<evidence type="ECO:0000256" key="6">
    <source>
        <dbReference type="RuleBase" id="RU363053"/>
    </source>
</evidence>
<comment type="subcellular location">
    <subcellularLocation>
        <location evidence="1">Membrane</location>
        <topology evidence="1">Multi-pass membrane protein</topology>
    </subcellularLocation>
</comment>
<evidence type="ECO:0000256" key="3">
    <source>
        <dbReference type="ARBA" id="ARBA00022692"/>
    </source>
</evidence>
<evidence type="ECO:0000256" key="2">
    <source>
        <dbReference type="ARBA" id="ARBA00006824"/>
    </source>
</evidence>
<gene>
    <name evidence="7" type="primary">SYM1_1</name>
    <name evidence="7" type="ORF">K7432_008589</name>
</gene>
<feature type="transmembrane region" description="Helical" evidence="6">
    <location>
        <begin position="159"/>
        <end position="176"/>
    </location>
</feature>
<evidence type="ECO:0000313" key="7">
    <source>
        <dbReference type="EMBL" id="KAK9764146.1"/>
    </source>
</evidence>
<organism evidence="7 8">
    <name type="scientific">Basidiobolus ranarum</name>
    <dbReference type="NCBI Taxonomy" id="34480"/>
    <lineage>
        <taxon>Eukaryota</taxon>
        <taxon>Fungi</taxon>
        <taxon>Fungi incertae sedis</taxon>
        <taxon>Zoopagomycota</taxon>
        <taxon>Entomophthoromycotina</taxon>
        <taxon>Basidiobolomycetes</taxon>
        <taxon>Basidiobolales</taxon>
        <taxon>Basidiobolaceae</taxon>
        <taxon>Basidiobolus</taxon>
    </lineage>
</organism>
<comment type="similarity">
    <text evidence="2 6">Belongs to the peroxisomal membrane protein PXMP2/4 family.</text>
</comment>
<dbReference type="EMBL" id="JASJQH010000484">
    <property type="protein sequence ID" value="KAK9764146.1"/>
    <property type="molecule type" value="Genomic_DNA"/>
</dbReference>
<evidence type="ECO:0000256" key="4">
    <source>
        <dbReference type="ARBA" id="ARBA00022989"/>
    </source>
</evidence>
<keyword evidence="3 6" id="KW-0812">Transmembrane</keyword>
<evidence type="ECO:0000256" key="5">
    <source>
        <dbReference type="ARBA" id="ARBA00023136"/>
    </source>
</evidence>
<reference evidence="7 8" key="1">
    <citation type="submission" date="2023-04" db="EMBL/GenBank/DDBJ databases">
        <title>Genome of Basidiobolus ranarum AG-B5.</title>
        <authorList>
            <person name="Stajich J.E."/>
            <person name="Carter-House D."/>
            <person name="Gryganskyi A."/>
        </authorList>
    </citation>
    <scope>NUCLEOTIDE SEQUENCE [LARGE SCALE GENOMIC DNA]</scope>
    <source>
        <strain evidence="7 8">AG-B5</strain>
    </source>
</reference>
<dbReference type="Proteomes" id="UP001479436">
    <property type="component" value="Unassembled WGS sequence"/>
</dbReference>
<sequence length="192" mass="22462">MKMFRQLLTFYTRNLVDKPVITRSIVSACLASTGDVIAQQIIEKRGDKHDFFRTLRMGFFGGCIAGPALSIWHPFLDRSVRFKRKSLATISRVALDQTLYAPFIIGMFFSVQGLLEYRKFELIKQKLDKGYFTALKNNYRIWPIAQLINFWLVPLTHRVLFINLVALGWNTYLSWLNQRTRMVTEMTTKQIQ</sequence>
<evidence type="ECO:0000256" key="1">
    <source>
        <dbReference type="ARBA" id="ARBA00004141"/>
    </source>
</evidence>
<accession>A0ABR2WRL5</accession>
<keyword evidence="8" id="KW-1185">Reference proteome</keyword>
<evidence type="ECO:0000313" key="8">
    <source>
        <dbReference type="Proteomes" id="UP001479436"/>
    </source>
</evidence>
<feature type="transmembrane region" description="Helical" evidence="6">
    <location>
        <begin position="54"/>
        <end position="75"/>
    </location>
</feature>
<dbReference type="PANTHER" id="PTHR11266:SF17">
    <property type="entry name" value="PROTEIN MPV17"/>
    <property type="match status" value="1"/>
</dbReference>
<protein>
    <submittedName>
        <fullName evidence="7">Protein required for ethanol metabolism</fullName>
    </submittedName>
</protein>
<keyword evidence="5 6" id="KW-0472">Membrane</keyword>
<name>A0ABR2WRL5_9FUNG</name>
<dbReference type="Pfam" id="PF04117">
    <property type="entry name" value="Mpv17_PMP22"/>
    <property type="match status" value="1"/>
</dbReference>
<dbReference type="InterPro" id="IPR007248">
    <property type="entry name" value="Mpv17_PMP22"/>
</dbReference>
<keyword evidence="4 6" id="KW-1133">Transmembrane helix</keyword>
<comment type="caution">
    <text evidence="7">The sequence shown here is derived from an EMBL/GenBank/DDBJ whole genome shotgun (WGS) entry which is preliminary data.</text>
</comment>
<feature type="transmembrane region" description="Helical" evidence="6">
    <location>
        <begin position="99"/>
        <end position="117"/>
    </location>
</feature>
<feature type="transmembrane region" description="Helical" evidence="6">
    <location>
        <begin position="20"/>
        <end position="42"/>
    </location>
</feature>
<proteinExistence type="inferred from homology"/>
<dbReference type="PANTHER" id="PTHR11266">
    <property type="entry name" value="PEROXISOMAL MEMBRANE PROTEIN 2, PXMP2 MPV17"/>
    <property type="match status" value="1"/>
</dbReference>